<feature type="region of interest" description="Disordered" evidence="1">
    <location>
        <begin position="58"/>
        <end position="136"/>
    </location>
</feature>
<accession>G2QLJ7</accession>
<dbReference type="RefSeq" id="XP_003666072.1">
    <property type="nucleotide sequence ID" value="XM_003666024.1"/>
</dbReference>
<dbReference type="GeneID" id="11514131"/>
<reference evidence="2 3" key="1">
    <citation type="journal article" date="2011" name="Nat. Biotechnol.">
        <title>Comparative genomic analysis of the thermophilic biomass-degrading fungi Myceliophthora thermophila and Thielavia terrestris.</title>
        <authorList>
            <person name="Berka R.M."/>
            <person name="Grigoriev I.V."/>
            <person name="Otillar R."/>
            <person name="Salamov A."/>
            <person name="Grimwood J."/>
            <person name="Reid I."/>
            <person name="Ishmael N."/>
            <person name="John T."/>
            <person name="Darmond C."/>
            <person name="Moisan M.-C."/>
            <person name="Henrissat B."/>
            <person name="Coutinho P.M."/>
            <person name="Lombard V."/>
            <person name="Natvig D.O."/>
            <person name="Lindquist E."/>
            <person name="Schmutz J."/>
            <person name="Lucas S."/>
            <person name="Harris P."/>
            <person name="Powlowski J."/>
            <person name="Bellemare A."/>
            <person name="Taylor D."/>
            <person name="Butler G."/>
            <person name="de Vries R.P."/>
            <person name="Allijn I.E."/>
            <person name="van den Brink J."/>
            <person name="Ushinsky S."/>
            <person name="Storms R."/>
            <person name="Powell A.J."/>
            <person name="Paulsen I.T."/>
            <person name="Elbourne L.D.H."/>
            <person name="Baker S.E."/>
            <person name="Magnuson J."/>
            <person name="LaBoissiere S."/>
            <person name="Clutterbuck A.J."/>
            <person name="Martinez D."/>
            <person name="Wogulis M."/>
            <person name="de Leon A.L."/>
            <person name="Rey M.W."/>
            <person name="Tsang A."/>
        </authorList>
    </citation>
    <scope>NUCLEOTIDE SEQUENCE [LARGE SCALE GENOMIC DNA]</scope>
    <source>
        <strain evidence="3">ATCC 42464 / BCRC 31852 / DSM 1799</strain>
    </source>
</reference>
<evidence type="ECO:0000256" key="1">
    <source>
        <dbReference type="SAM" id="MobiDB-lite"/>
    </source>
</evidence>
<dbReference type="VEuPathDB" id="FungiDB:MYCTH_2310470"/>
<dbReference type="AlphaFoldDB" id="G2QLJ7"/>
<sequence length="330" mass="35064">MDDNYVHSHSTPLFLSPVLPSDLIQFIINRCRYPTTLIICGNRGEFLSALTHNIFQEQQQQQQQRHGGGTLPLGEPHDATAQQATTAGPPPNLDPAPTGRPHAVPPQPAADRPATPPSHAHANPTTTAPRKPHPLLTPHLAQLSTARHIRTVFVPTVSHLRAFLSVFTVDSSLTSGKAPVAPPPPPPQPSPAARRALLVVYNLLGIHRNTSEWSVQGLGTSCAALVEAGVREGLAVVVVEGPIGFGEGAGVADGRDGDEEVDHGDAGPRKGVSLGLDGVLRESVPVLGGRGKRVGGELERRGGWAGKTVDVARVLGRWFQFREGEWMARG</sequence>
<dbReference type="Proteomes" id="UP000007322">
    <property type="component" value="Chromosome 6"/>
</dbReference>
<dbReference type="HOGENOM" id="CLU_071085_1_0_1"/>
<evidence type="ECO:0000313" key="2">
    <source>
        <dbReference type="EMBL" id="AEO60827.1"/>
    </source>
</evidence>
<dbReference type="OMA" id="DTHLIVC"/>
<dbReference type="EMBL" id="CP003007">
    <property type="protein sequence ID" value="AEO60827.1"/>
    <property type="molecule type" value="Genomic_DNA"/>
</dbReference>
<dbReference type="eggNOG" id="ENOG502SDG8">
    <property type="taxonomic scope" value="Eukaryota"/>
</dbReference>
<proteinExistence type="predicted"/>
<name>G2QLJ7_THET4</name>
<protein>
    <submittedName>
        <fullName evidence="2">Uncharacterized protein</fullName>
    </submittedName>
</protein>
<evidence type="ECO:0000313" key="3">
    <source>
        <dbReference type="Proteomes" id="UP000007322"/>
    </source>
</evidence>
<dbReference type="InParanoid" id="G2QLJ7"/>
<dbReference type="KEGG" id="mtm:MYCTH_2310470"/>
<organism evidence="2 3">
    <name type="scientific">Thermothelomyces thermophilus (strain ATCC 42464 / BCRC 31852 / DSM 1799)</name>
    <name type="common">Sporotrichum thermophile</name>
    <dbReference type="NCBI Taxonomy" id="573729"/>
    <lineage>
        <taxon>Eukaryota</taxon>
        <taxon>Fungi</taxon>
        <taxon>Dikarya</taxon>
        <taxon>Ascomycota</taxon>
        <taxon>Pezizomycotina</taxon>
        <taxon>Sordariomycetes</taxon>
        <taxon>Sordariomycetidae</taxon>
        <taxon>Sordariales</taxon>
        <taxon>Chaetomiaceae</taxon>
        <taxon>Thermothelomyces</taxon>
    </lineage>
</organism>
<dbReference type="OrthoDB" id="5391496at2759"/>
<keyword evidence="3" id="KW-1185">Reference proteome</keyword>
<feature type="region of interest" description="Disordered" evidence="1">
    <location>
        <begin position="249"/>
        <end position="270"/>
    </location>
</feature>
<gene>
    <name evidence="2" type="ORF">MYCTH_2310470</name>
</gene>